<reference evidence="1 2" key="1">
    <citation type="submission" date="2024-01" db="EMBL/GenBank/DDBJ databases">
        <title>Genome assemblies of Stephania.</title>
        <authorList>
            <person name="Yang L."/>
        </authorList>
    </citation>
    <scope>NUCLEOTIDE SEQUENCE [LARGE SCALE GENOMIC DNA]</scope>
    <source>
        <strain evidence="1">JXDWG</strain>
        <tissue evidence="1">Leaf</tissue>
    </source>
</reference>
<comment type="caution">
    <text evidence="1">The sequence shown here is derived from an EMBL/GenBank/DDBJ whole genome shotgun (WGS) entry which is preliminary data.</text>
</comment>
<name>A0AAP0J099_9MAGN</name>
<dbReference type="Proteomes" id="UP001419268">
    <property type="component" value="Unassembled WGS sequence"/>
</dbReference>
<keyword evidence="2" id="KW-1185">Reference proteome</keyword>
<dbReference type="EMBL" id="JBBNAG010000006">
    <property type="protein sequence ID" value="KAK9125024.1"/>
    <property type="molecule type" value="Genomic_DNA"/>
</dbReference>
<sequence length="92" mass="10207">MLDLGEVKTRGVKWKVRKEEKKSSSLDLAPQCHHSAKSRETFYTGCYPGAMAPGLGAVVPTPSAMAPGRVHNPIWALRRALWRHLSRAEGRI</sequence>
<organism evidence="1 2">
    <name type="scientific">Stephania cephalantha</name>
    <dbReference type="NCBI Taxonomy" id="152367"/>
    <lineage>
        <taxon>Eukaryota</taxon>
        <taxon>Viridiplantae</taxon>
        <taxon>Streptophyta</taxon>
        <taxon>Embryophyta</taxon>
        <taxon>Tracheophyta</taxon>
        <taxon>Spermatophyta</taxon>
        <taxon>Magnoliopsida</taxon>
        <taxon>Ranunculales</taxon>
        <taxon>Menispermaceae</taxon>
        <taxon>Menispermoideae</taxon>
        <taxon>Cissampelideae</taxon>
        <taxon>Stephania</taxon>
    </lineage>
</organism>
<proteinExistence type="predicted"/>
<evidence type="ECO:0000313" key="1">
    <source>
        <dbReference type="EMBL" id="KAK9125024.1"/>
    </source>
</evidence>
<dbReference type="AlphaFoldDB" id="A0AAP0J099"/>
<protein>
    <submittedName>
        <fullName evidence="1">Uncharacterized protein</fullName>
    </submittedName>
</protein>
<accession>A0AAP0J099</accession>
<evidence type="ECO:0000313" key="2">
    <source>
        <dbReference type="Proteomes" id="UP001419268"/>
    </source>
</evidence>
<gene>
    <name evidence="1" type="ORF">Scep_013870</name>
</gene>